<proteinExistence type="predicted"/>
<keyword evidence="2" id="KW-1185">Reference proteome</keyword>
<evidence type="ECO:0000313" key="2">
    <source>
        <dbReference type="Proteomes" id="UP000054560"/>
    </source>
</evidence>
<evidence type="ECO:0000313" key="1">
    <source>
        <dbReference type="EMBL" id="KNC87902.1"/>
    </source>
</evidence>
<organism evidence="1 2">
    <name type="scientific">Sphaeroforma arctica JP610</name>
    <dbReference type="NCBI Taxonomy" id="667725"/>
    <lineage>
        <taxon>Eukaryota</taxon>
        <taxon>Ichthyosporea</taxon>
        <taxon>Ichthyophonida</taxon>
        <taxon>Sphaeroforma</taxon>
    </lineage>
</organism>
<accession>A0A0L0GFV9</accession>
<dbReference type="EMBL" id="KQ241597">
    <property type="protein sequence ID" value="KNC87902.1"/>
    <property type="molecule type" value="Genomic_DNA"/>
</dbReference>
<dbReference type="AlphaFoldDB" id="A0A0L0GFV9"/>
<dbReference type="RefSeq" id="XP_014161804.1">
    <property type="nucleotide sequence ID" value="XM_014306329.1"/>
</dbReference>
<reference evidence="1 2" key="1">
    <citation type="submission" date="2011-02" db="EMBL/GenBank/DDBJ databases">
        <title>The Genome Sequence of Sphaeroforma arctica JP610.</title>
        <authorList>
            <consortium name="The Broad Institute Genome Sequencing Platform"/>
            <person name="Russ C."/>
            <person name="Cuomo C."/>
            <person name="Young S.K."/>
            <person name="Zeng Q."/>
            <person name="Gargeya S."/>
            <person name="Alvarado L."/>
            <person name="Berlin A."/>
            <person name="Chapman S.B."/>
            <person name="Chen Z."/>
            <person name="Freedman E."/>
            <person name="Gellesch M."/>
            <person name="Goldberg J."/>
            <person name="Griggs A."/>
            <person name="Gujja S."/>
            <person name="Heilman E."/>
            <person name="Heiman D."/>
            <person name="Howarth C."/>
            <person name="Mehta T."/>
            <person name="Neiman D."/>
            <person name="Pearson M."/>
            <person name="Roberts A."/>
            <person name="Saif S."/>
            <person name="Shea T."/>
            <person name="Shenoy N."/>
            <person name="Sisk P."/>
            <person name="Stolte C."/>
            <person name="Sykes S."/>
            <person name="White J."/>
            <person name="Yandava C."/>
            <person name="Burger G."/>
            <person name="Gray M.W."/>
            <person name="Holland P.W.H."/>
            <person name="King N."/>
            <person name="Lang F.B.F."/>
            <person name="Roger A.J."/>
            <person name="Ruiz-Trillo I."/>
            <person name="Haas B."/>
            <person name="Nusbaum C."/>
            <person name="Birren B."/>
        </authorList>
    </citation>
    <scope>NUCLEOTIDE SEQUENCE [LARGE SCALE GENOMIC DNA]</scope>
    <source>
        <strain evidence="1 2">JP610</strain>
    </source>
</reference>
<dbReference type="GeneID" id="25900538"/>
<sequence length="234" mass="25983">MEGLGDYSDSDVECLQTLHAILSHKDSANWPPAVVLMLTTNVDKAAGCHGNRDEKTRQPSPQRRTRFGLTSRIEALLKVSHMEKTIQRCTDMCFLLWQRQLVRIYIKRTVTSTPQAKTDKRMTAKGDEQVGLNEGQRGVAVLSVLLGAVADGMGVCAHAQHIAPGLLIEQQHAHVVKVLDECLLQPLPKHVEGLGFEGLGFQGFFLERQFICVVEELGECLIRPLAKHVEQRVA</sequence>
<dbReference type="Proteomes" id="UP000054560">
    <property type="component" value="Unassembled WGS sequence"/>
</dbReference>
<name>A0A0L0GFV9_9EUKA</name>
<gene>
    <name evidence="1" type="ORF">SARC_00034</name>
</gene>
<protein>
    <submittedName>
        <fullName evidence="1">Uncharacterized protein</fullName>
    </submittedName>
</protein>